<gene>
    <name evidence="1" type="ordered locus">DGo_PB0045</name>
</gene>
<sequence length="60" mass="6425">MSSASEAYAGIMPLLRLNQRPPLTVLSASLGQDSAMLATLCLEDKAFQRHYVFGGTVPIS</sequence>
<reference evidence="1 2" key="1">
    <citation type="journal article" date="2012" name="PLoS ONE">
        <title>Genome sequence and transcriptome analysis of the radioresistant bacterium Deinococcus gobiensis: insights into the extreme environmental adaptations.</title>
        <authorList>
            <person name="Yuan M."/>
            <person name="Chen M."/>
            <person name="Zhang W."/>
            <person name="Lu W."/>
            <person name="Wang J."/>
            <person name="Yang M."/>
            <person name="Zhao P."/>
            <person name="Tang R."/>
            <person name="Li X."/>
            <person name="Hao Y."/>
            <person name="Zhou Z."/>
            <person name="Zhan Y."/>
            <person name="Yu H."/>
            <person name="Teng C."/>
            <person name="Yan Y."/>
            <person name="Ping S."/>
            <person name="Wang Y."/>
            <person name="Lin M."/>
        </authorList>
    </citation>
    <scope>NUCLEOTIDE SEQUENCE [LARGE SCALE GENOMIC DNA]</scope>
    <source>
        <strain evidence="2">DSM 21396 / JCM 16679 / CGMCC 1.7299 / I-0</strain>
        <plasmid evidence="1">P2</plasmid>
    </source>
</reference>
<organism evidence="1 2">
    <name type="scientific">Deinococcus gobiensis (strain DSM 21396 / JCM 16679 / CGMCC 1.7299 / I-0)</name>
    <dbReference type="NCBI Taxonomy" id="745776"/>
    <lineage>
        <taxon>Bacteria</taxon>
        <taxon>Thermotogati</taxon>
        <taxon>Deinococcota</taxon>
        <taxon>Deinococci</taxon>
        <taxon>Deinococcales</taxon>
        <taxon>Deinococcaceae</taxon>
        <taxon>Deinococcus</taxon>
    </lineage>
</organism>
<dbReference type="Proteomes" id="UP000007575">
    <property type="component" value="Plasmid P2"/>
</dbReference>
<geneLocation type="plasmid" evidence="1 2">
    <name>P2</name>
</geneLocation>
<name>H8H1B7_DEIGI</name>
<evidence type="ECO:0000313" key="2">
    <source>
        <dbReference type="Proteomes" id="UP000007575"/>
    </source>
</evidence>
<evidence type="ECO:0000313" key="1">
    <source>
        <dbReference type="EMBL" id="AFD27314.1"/>
    </source>
</evidence>
<protein>
    <submittedName>
        <fullName evidence="1">Uncharacterized protein</fullName>
    </submittedName>
</protein>
<dbReference type="AlphaFoldDB" id="H8H1B7"/>
<dbReference type="EMBL" id="CP002193">
    <property type="protein sequence ID" value="AFD27314.1"/>
    <property type="molecule type" value="Genomic_DNA"/>
</dbReference>
<dbReference type="KEGG" id="dgo:DGo_PB0045"/>
<accession>H8H1B7</accession>
<keyword evidence="1" id="KW-0614">Plasmid</keyword>
<dbReference type="HOGENOM" id="CLU_2933734_0_0_0"/>
<keyword evidence="2" id="KW-1185">Reference proteome</keyword>
<proteinExistence type="predicted"/>